<evidence type="ECO:0000313" key="1">
    <source>
        <dbReference type="EMBL" id="KAK9130813.1"/>
    </source>
</evidence>
<comment type="caution">
    <text evidence="1">The sequence shown here is derived from an EMBL/GenBank/DDBJ whole genome shotgun (WGS) entry which is preliminary data.</text>
</comment>
<proteinExistence type="predicted"/>
<protein>
    <submittedName>
        <fullName evidence="1">Uncharacterized protein</fullName>
    </submittedName>
</protein>
<dbReference type="EMBL" id="JBBNAE010000004">
    <property type="protein sequence ID" value="KAK9130813.1"/>
    <property type="molecule type" value="Genomic_DNA"/>
</dbReference>
<sequence>MPENPRQSPLLARLKGDLPEMILVFHQCLGNPQSKPQAVLDRCCRYMLGFAIFVSFLI</sequence>
<reference evidence="1 2" key="1">
    <citation type="submission" date="2024-01" db="EMBL/GenBank/DDBJ databases">
        <title>Genome assemblies of Stephania.</title>
        <authorList>
            <person name="Yang L."/>
        </authorList>
    </citation>
    <scope>NUCLEOTIDE SEQUENCE [LARGE SCALE GENOMIC DNA]</scope>
    <source>
        <strain evidence="1">QJT</strain>
        <tissue evidence="1">Leaf</tissue>
    </source>
</reference>
<name>A0AAP0JB92_9MAGN</name>
<dbReference type="Proteomes" id="UP001417504">
    <property type="component" value="Unassembled WGS sequence"/>
</dbReference>
<evidence type="ECO:0000313" key="2">
    <source>
        <dbReference type="Proteomes" id="UP001417504"/>
    </source>
</evidence>
<gene>
    <name evidence="1" type="ORF">Sjap_011300</name>
</gene>
<keyword evidence="2" id="KW-1185">Reference proteome</keyword>
<dbReference type="AlphaFoldDB" id="A0AAP0JB92"/>
<accession>A0AAP0JB92</accession>
<organism evidence="1 2">
    <name type="scientific">Stephania japonica</name>
    <dbReference type="NCBI Taxonomy" id="461633"/>
    <lineage>
        <taxon>Eukaryota</taxon>
        <taxon>Viridiplantae</taxon>
        <taxon>Streptophyta</taxon>
        <taxon>Embryophyta</taxon>
        <taxon>Tracheophyta</taxon>
        <taxon>Spermatophyta</taxon>
        <taxon>Magnoliopsida</taxon>
        <taxon>Ranunculales</taxon>
        <taxon>Menispermaceae</taxon>
        <taxon>Menispermoideae</taxon>
        <taxon>Cissampelideae</taxon>
        <taxon>Stephania</taxon>
    </lineage>
</organism>